<reference evidence="3 4" key="1">
    <citation type="submission" date="2023-07" db="EMBL/GenBank/DDBJ databases">
        <authorList>
            <person name="Lian W.-H."/>
        </authorList>
    </citation>
    <scope>NUCLEOTIDE SEQUENCE [LARGE SCALE GENOMIC DNA]</scope>
    <source>
        <strain evidence="3 4">SYSU DXS3180</strain>
    </source>
</reference>
<gene>
    <name evidence="3" type="ORF">QTN47_23965</name>
</gene>
<dbReference type="Pfam" id="PF07786">
    <property type="entry name" value="HGSNAT_cat"/>
    <property type="match status" value="1"/>
</dbReference>
<feature type="transmembrane region" description="Helical" evidence="1">
    <location>
        <begin position="362"/>
        <end position="383"/>
    </location>
</feature>
<feature type="transmembrane region" description="Helical" evidence="1">
    <location>
        <begin position="99"/>
        <end position="120"/>
    </location>
</feature>
<feature type="transmembrane region" description="Helical" evidence="1">
    <location>
        <begin position="126"/>
        <end position="146"/>
    </location>
</feature>
<proteinExistence type="predicted"/>
<keyword evidence="1" id="KW-1133">Transmembrane helix</keyword>
<feature type="transmembrane region" description="Helical" evidence="1">
    <location>
        <begin position="236"/>
        <end position="254"/>
    </location>
</feature>
<feature type="transmembrane region" description="Helical" evidence="1">
    <location>
        <begin position="66"/>
        <end position="87"/>
    </location>
</feature>
<dbReference type="InterPro" id="IPR012429">
    <property type="entry name" value="HGSNAT_cat"/>
</dbReference>
<dbReference type="PANTHER" id="PTHR40407:SF1">
    <property type="entry name" value="HEPARAN-ALPHA-GLUCOSAMINIDE N-ACETYLTRANSFERASE CATALYTIC DOMAIN-CONTAINING PROTEIN"/>
    <property type="match status" value="1"/>
</dbReference>
<protein>
    <submittedName>
        <fullName evidence="3">Heparan-alpha-glucosaminide N-acetyltransferase domain-containing protein</fullName>
    </submittedName>
</protein>
<keyword evidence="1" id="KW-0812">Transmembrane</keyword>
<dbReference type="PANTHER" id="PTHR40407">
    <property type="entry name" value="MEMBRANE PROTEIN-LIKE PROTEIN"/>
    <property type="match status" value="1"/>
</dbReference>
<evidence type="ECO:0000313" key="3">
    <source>
        <dbReference type="EMBL" id="MEX6690590.1"/>
    </source>
</evidence>
<feature type="transmembrane region" description="Helical" evidence="1">
    <location>
        <begin position="282"/>
        <end position="302"/>
    </location>
</feature>
<keyword evidence="4" id="KW-1185">Reference proteome</keyword>
<feature type="domain" description="Heparan-alpha-glucosaminide N-acetyltransferase catalytic" evidence="2">
    <location>
        <begin position="18"/>
        <end position="237"/>
    </location>
</feature>
<evidence type="ECO:0000313" key="4">
    <source>
        <dbReference type="Proteomes" id="UP001560573"/>
    </source>
</evidence>
<organism evidence="3 4">
    <name type="scientific">Danxiaibacter flavus</name>
    <dbReference type="NCBI Taxonomy" id="3049108"/>
    <lineage>
        <taxon>Bacteria</taxon>
        <taxon>Pseudomonadati</taxon>
        <taxon>Bacteroidota</taxon>
        <taxon>Chitinophagia</taxon>
        <taxon>Chitinophagales</taxon>
        <taxon>Chitinophagaceae</taxon>
        <taxon>Danxiaibacter</taxon>
    </lineage>
</organism>
<evidence type="ECO:0000259" key="2">
    <source>
        <dbReference type="Pfam" id="PF07786"/>
    </source>
</evidence>
<sequence>MQPNKLIQEPSATALKYRIQSVDILRGIIMIIMALDHVRDFFHIHGMDGDPTDMATTTPLLFFTRWVTHFCAPTFVFLSGISAYLSGLKKTKAELRSFLIKRGLWLILVEMVVVTFGITFNPFYNIIILQVIWAIGLSMIILGLFVGTSPLVILITGAVIFLGHNIFDYVKVSDTTTAGKLFQLLVVGPRGVFPISSNRMFLVFYTAIPWTGVMLLGYSAGRIFNKTVDSARRQRLLTVIGLTTVAAFIILRLLNSYGDPAPWSTQKDNITTFLSFLNTTKYPPSIVFSCMTIGPSILLLAFFEKRRSKLTDIFTVYGKVPFFYYIIHFYSIHVLCMIVFFASGHRFKEAVDPNSFAVFRPFHFGFELPVVYLIWIGLVVLLYKPCKRFSKYRATHSQWWLSYL</sequence>
<keyword evidence="1" id="KW-0472">Membrane</keyword>
<accession>A0ABV3ZM13</accession>
<evidence type="ECO:0000256" key="1">
    <source>
        <dbReference type="SAM" id="Phobius"/>
    </source>
</evidence>
<name>A0ABV3ZM13_9BACT</name>
<feature type="transmembrane region" description="Helical" evidence="1">
    <location>
        <begin position="202"/>
        <end position="224"/>
    </location>
</feature>
<dbReference type="EMBL" id="JAULBC010000009">
    <property type="protein sequence ID" value="MEX6690590.1"/>
    <property type="molecule type" value="Genomic_DNA"/>
</dbReference>
<dbReference type="Proteomes" id="UP001560573">
    <property type="component" value="Unassembled WGS sequence"/>
</dbReference>
<dbReference type="RefSeq" id="WP_369332001.1">
    <property type="nucleotide sequence ID" value="NZ_JAULBC010000009.1"/>
</dbReference>
<comment type="caution">
    <text evidence="3">The sequence shown here is derived from an EMBL/GenBank/DDBJ whole genome shotgun (WGS) entry which is preliminary data.</text>
</comment>
<feature type="transmembrane region" description="Helical" evidence="1">
    <location>
        <begin position="322"/>
        <end position="342"/>
    </location>
</feature>